<dbReference type="RefSeq" id="WP_062956655.1">
    <property type="nucleotide sequence ID" value="NZ_JPWB01000001.1"/>
</dbReference>
<dbReference type="InterPro" id="IPR049874">
    <property type="entry name" value="ROK_cs"/>
</dbReference>
<sequence length="307" mass="31976">MQYAFDIGGSNIEFGVFDADGSFVDHRKASTPREDRGAFIAILSECIRDADAKYGQSQDIGISLAGGIDPKTGAVISANIPAIKDWPLAAELSNVLGRKVLVENDADCFALAEASSGAARDASIVFAIILGTGVGGGIVVDRQFVGGNSGIRGEWGHGNDVTGTLIKHGLAPIACGCGRTGCLDAWGGARGLERIYAQIGGAVRASEDITSGWHANEALAAKAIDIYCDLVARELALMVNVLDPDCIPVGGGLASETALIEEIDVRVRKQALGRYDTPLVVPGAFVRDGGLRGAALLHHMPARPKTR</sequence>
<organism evidence="10 11">
    <name type="scientific">Thalassospira profundimaris</name>
    <dbReference type="NCBI Taxonomy" id="502049"/>
    <lineage>
        <taxon>Bacteria</taxon>
        <taxon>Pseudomonadati</taxon>
        <taxon>Pseudomonadota</taxon>
        <taxon>Alphaproteobacteria</taxon>
        <taxon>Rhodospirillales</taxon>
        <taxon>Thalassospiraceae</taxon>
        <taxon>Thalassospira</taxon>
    </lineage>
</organism>
<dbReference type="PANTHER" id="PTHR18964:SF162">
    <property type="entry name" value="N-ACETYL-D-GLUCOSAMINE KINASE"/>
    <property type="match status" value="1"/>
</dbReference>
<evidence type="ECO:0000256" key="5">
    <source>
        <dbReference type="ARBA" id="ARBA00022777"/>
    </source>
</evidence>
<evidence type="ECO:0000256" key="6">
    <source>
        <dbReference type="ARBA" id="ARBA00022833"/>
    </source>
</evidence>
<dbReference type="PROSITE" id="PS01125">
    <property type="entry name" value="ROK"/>
    <property type="match status" value="1"/>
</dbReference>
<name>A0A367VJ52_9PROT</name>
<dbReference type="Proteomes" id="UP000253061">
    <property type="component" value="Unassembled WGS sequence"/>
</dbReference>
<keyword evidence="4" id="KW-0547">Nucleotide-binding</keyword>
<reference evidence="10 11" key="1">
    <citation type="submission" date="2014-07" db="EMBL/GenBank/DDBJ databases">
        <title>Draft genome sequence of Thalassospira profundimaris R8-17.</title>
        <authorList>
            <person name="Lai Q."/>
            <person name="Shao Z."/>
        </authorList>
    </citation>
    <scope>NUCLEOTIDE SEQUENCE [LARGE SCALE GENOMIC DNA]</scope>
    <source>
        <strain evidence="10 11">R8-17</strain>
    </source>
</reference>
<keyword evidence="8" id="KW-0119">Carbohydrate metabolism</keyword>
<evidence type="ECO:0000256" key="9">
    <source>
        <dbReference type="ARBA" id="ARBA00049065"/>
    </source>
</evidence>
<keyword evidence="2" id="KW-0808">Transferase</keyword>
<comment type="catalytic activity">
    <reaction evidence="9">
        <text>N-acetyl-D-glucosamine + ATP = N-acetyl-D-glucosamine 6-phosphate + ADP + H(+)</text>
        <dbReference type="Rhea" id="RHEA:17417"/>
        <dbReference type="ChEBI" id="CHEBI:15378"/>
        <dbReference type="ChEBI" id="CHEBI:30616"/>
        <dbReference type="ChEBI" id="CHEBI:57513"/>
        <dbReference type="ChEBI" id="CHEBI:456216"/>
        <dbReference type="ChEBI" id="CHEBI:506227"/>
        <dbReference type="EC" id="2.7.1.59"/>
    </reaction>
</comment>
<evidence type="ECO:0000256" key="8">
    <source>
        <dbReference type="ARBA" id="ARBA00023277"/>
    </source>
</evidence>
<keyword evidence="3" id="KW-0479">Metal-binding</keyword>
<dbReference type="InterPro" id="IPR000600">
    <property type="entry name" value="ROK"/>
</dbReference>
<evidence type="ECO:0000256" key="4">
    <source>
        <dbReference type="ARBA" id="ARBA00022741"/>
    </source>
</evidence>
<dbReference type="CDD" id="cd24057">
    <property type="entry name" value="ASKHA_NBD_ROK_NAGK"/>
    <property type="match status" value="1"/>
</dbReference>
<evidence type="ECO:0000256" key="1">
    <source>
        <dbReference type="ARBA" id="ARBA00012122"/>
    </source>
</evidence>
<keyword evidence="7" id="KW-0067">ATP-binding</keyword>
<gene>
    <name evidence="10" type="ORF">TH6_01095</name>
</gene>
<dbReference type="GO" id="GO:0045127">
    <property type="term" value="F:N-acetylglucosamine kinase activity"/>
    <property type="evidence" value="ECO:0007669"/>
    <property type="project" value="UniProtKB-EC"/>
</dbReference>
<evidence type="ECO:0000256" key="7">
    <source>
        <dbReference type="ARBA" id="ARBA00022840"/>
    </source>
</evidence>
<proteinExistence type="predicted"/>
<dbReference type="GO" id="GO:0046872">
    <property type="term" value="F:metal ion binding"/>
    <property type="evidence" value="ECO:0007669"/>
    <property type="project" value="UniProtKB-KW"/>
</dbReference>
<dbReference type="InterPro" id="IPR043129">
    <property type="entry name" value="ATPase_NBD"/>
</dbReference>
<evidence type="ECO:0000313" key="11">
    <source>
        <dbReference type="Proteomes" id="UP000253061"/>
    </source>
</evidence>
<dbReference type="PANTHER" id="PTHR18964">
    <property type="entry name" value="ROK (REPRESSOR, ORF, KINASE) FAMILY"/>
    <property type="match status" value="1"/>
</dbReference>
<protein>
    <recommendedName>
        <fullName evidence="1">N-acetylglucosamine kinase</fullName>
        <ecNumber evidence="1">2.7.1.59</ecNumber>
    </recommendedName>
</protein>
<dbReference type="EC" id="2.7.1.59" evidence="1"/>
<dbReference type="SUPFAM" id="SSF53067">
    <property type="entry name" value="Actin-like ATPase domain"/>
    <property type="match status" value="1"/>
</dbReference>
<dbReference type="AlphaFoldDB" id="A0A367VJ52"/>
<evidence type="ECO:0000256" key="3">
    <source>
        <dbReference type="ARBA" id="ARBA00022723"/>
    </source>
</evidence>
<dbReference type="EMBL" id="JPWB01000001">
    <property type="protein sequence ID" value="RCK25255.1"/>
    <property type="molecule type" value="Genomic_DNA"/>
</dbReference>
<evidence type="ECO:0000256" key="2">
    <source>
        <dbReference type="ARBA" id="ARBA00022679"/>
    </source>
</evidence>
<dbReference type="Gene3D" id="3.30.420.40">
    <property type="match status" value="2"/>
</dbReference>
<dbReference type="Pfam" id="PF00480">
    <property type="entry name" value="ROK"/>
    <property type="match status" value="1"/>
</dbReference>
<accession>A0A367VJ52</accession>
<dbReference type="GO" id="GO:0005524">
    <property type="term" value="F:ATP binding"/>
    <property type="evidence" value="ECO:0007669"/>
    <property type="project" value="UniProtKB-KW"/>
</dbReference>
<keyword evidence="5" id="KW-0418">Kinase</keyword>
<keyword evidence="6" id="KW-0862">Zinc</keyword>
<evidence type="ECO:0000313" key="10">
    <source>
        <dbReference type="EMBL" id="RCK25255.1"/>
    </source>
</evidence>
<comment type="caution">
    <text evidence="10">The sequence shown here is derived from an EMBL/GenBank/DDBJ whole genome shotgun (WGS) entry which is preliminary data.</text>
</comment>